<feature type="compositionally biased region" description="Polar residues" evidence="1">
    <location>
        <begin position="50"/>
        <end position="59"/>
    </location>
</feature>
<dbReference type="EMBL" id="JAVFHQ010000011">
    <property type="protein sequence ID" value="KAK4547251.1"/>
    <property type="molecule type" value="Genomic_DNA"/>
</dbReference>
<evidence type="ECO:0000256" key="1">
    <source>
        <dbReference type="SAM" id="MobiDB-lite"/>
    </source>
</evidence>
<reference evidence="2 3" key="1">
    <citation type="submission" date="2021-11" db="EMBL/GenBank/DDBJ databases">
        <title>Black yeast isolated from Biological Soil Crust.</title>
        <authorList>
            <person name="Kurbessoian T."/>
        </authorList>
    </citation>
    <scope>NUCLEOTIDE SEQUENCE [LARGE SCALE GENOMIC DNA]</scope>
    <source>
        <strain evidence="2 3">CCFEE 5522</strain>
    </source>
</reference>
<name>A0AAV9JQJ6_9PEZI</name>
<dbReference type="Proteomes" id="UP001324427">
    <property type="component" value="Unassembled WGS sequence"/>
</dbReference>
<organism evidence="2 3">
    <name type="scientific">Oleoguttula mirabilis</name>
    <dbReference type="NCBI Taxonomy" id="1507867"/>
    <lineage>
        <taxon>Eukaryota</taxon>
        <taxon>Fungi</taxon>
        <taxon>Dikarya</taxon>
        <taxon>Ascomycota</taxon>
        <taxon>Pezizomycotina</taxon>
        <taxon>Dothideomycetes</taxon>
        <taxon>Dothideomycetidae</taxon>
        <taxon>Mycosphaerellales</taxon>
        <taxon>Teratosphaeriaceae</taxon>
        <taxon>Oleoguttula</taxon>
    </lineage>
</organism>
<dbReference type="PANTHER" id="PTHR42085:SF1">
    <property type="entry name" value="F-BOX DOMAIN-CONTAINING PROTEIN"/>
    <property type="match status" value="1"/>
</dbReference>
<evidence type="ECO:0000313" key="2">
    <source>
        <dbReference type="EMBL" id="KAK4547251.1"/>
    </source>
</evidence>
<protein>
    <recommendedName>
        <fullName evidence="4">F-box domain-containing protein</fullName>
    </recommendedName>
</protein>
<comment type="caution">
    <text evidence="2">The sequence shown here is derived from an EMBL/GenBank/DDBJ whole genome shotgun (WGS) entry which is preliminary data.</text>
</comment>
<evidence type="ECO:0008006" key="4">
    <source>
        <dbReference type="Google" id="ProtNLM"/>
    </source>
</evidence>
<evidence type="ECO:0000313" key="3">
    <source>
        <dbReference type="Proteomes" id="UP001324427"/>
    </source>
</evidence>
<feature type="region of interest" description="Disordered" evidence="1">
    <location>
        <begin position="1"/>
        <end position="62"/>
    </location>
</feature>
<proteinExistence type="predicted"/>
<accession>A0AAV9JQJ6</accession>
<sequence>MATVRKQRKRPAPNGEEVEEDQGGAAPHARTRSIASGGKNSKKQRKATAPTATATNEGSSPLLDLPAELRNQVYEYVAIDAGASLHPRTRGKLASKTSLCRVSRQVREEYQAVLYISAPIIEAYVTNFKFAHIVTFLNKLSARELNALPTLNIPTHRRLRVHLEVRRGCPKNPEDLHKWVVRCQHPTKKGTQIKAHYKISRSVHHDMTCAWRIHQQLRQKLALLEGLEGGKEDRLYTELAKVDWAMMTI</sequence>
<feature type="compositionally biased region" description="Basic residues" evidence="1">
    <location>
        <begin position="1"/>
        <end position="11"/>
    </location>
</feature>
<gene>
    <name evidence="2" type="ORF">LTR36_000906</name>
</gene>
<keyword evidence="3" id="KW-1185">Reference proteome</keyword>
<dbReference type="AlphaFoldDB" id="A0AAV9JQJ6"/>
<dbReference type="InterPro" id="IPR038883">
    <property type="entry name" value="AN11006-like"/>
</dbReference>
<dbReference type="PANTHER" id="PTHR42085">
    <property type="entry name" value="F-BOX DOMAIN-CONTAINING PROTEIN"/>
    <property type="match status" value="1"/>
</dbReference>